<name>A0ABY9QN40_9PSED</name>
<organism evidence="2 3">
    <name type="scientific">Pseudomonas entomophila</name>
    <dbReference type="NCBI Taxonomy" id="312306"/>
    <lineage>
        <taxon>Bacteria</taxon>
        <taxon>Pseudomonadati</taxon>
        <taxon>Pseudomonadota</taxon>
        <taxon>Gammaproteobacteria</taxon>
        <taxon>Pseudomonadales</taxon>
        <taxon>Pseudomonadaceae</taxon>
        <taxon>Pseudomonas</taxon>
    </lineage>
</organism>
<dbReference type="GeneID" id="32804820"/>
<dbReference type="RefSeq" id="WP_011532852.1">
    <property type="nucleotide sequence ID" value="NZ_CP132921.1"/>
</dbReference>
<dbReference type="Pfam" id="PF13503">
    <property type="entry name" value="DUF4123"/>
    <property type="match status" value="1"/>
</dbReference>
<protein>
    <submittedName>
        <fullName evidence="2">DUF4123 domain-containing protein</fullName>
    </submittedName>
</protein>
<accession>A0ABY9QN40</accession>
<dbReference type="EMBL" id="CP132921">
    <property type="protein sequence ID" value="WMW04754.1"/>
    <property type="molecule type" value="Genomic_DNA"/>
</dbReference>
<reference evidence="2 3" key="1">
    <citation type="submission" date="2023-08" db="EMBL/GenBank/DDBJ databases">
        <title>Complete Genome Sequence of Pseudomonas entomophila TVIN A01.</title>
        <authorList>
            <person name="Shelke T."/>
            <person name="Mahar N.S."/>
            <person name="Gupta I."/>
            <person name="Gupta V."/>
        </authorList>
    </citation>
    <scope>NUCLEOTIDE SEQUENCE [LARGE SCALE GENOMIC DNA]</scope>
    <source>
        <strain evidence="2 3">TVIN-A01</strain>
    </source>
</reference>
<dbReference type="Proteomes" id="UP001183127">
    <property type="component" value="Chromosome"/>
</dbReference>
<keyword evidence="3" id="KW-1185">Reference proteome</keyword>
<sequence length="273" mass="30796">MSAISPWQWITRQRAQGRDIALVLDAHVEARQTLMGSLPPDRRQVLYQQTDAAYLALHGPACFLVGEAEVRLIQPLLELPDDHWGWLASLAPGDLPAWVEHWRARLLVGEPPQRALYRFHDNRVLARGLAAARATLPAYLGQAISVCYWQGQAWATLDNPAPGAHPLPSEPAWLQLPAPNVTGPVARANAHRYLYSHHLPAYLALTERQPPRAWLHRQLQRAQDWGWHAPAQIEFLLVLSLRSPGFELPRECAPLFGESPQAHVDRLRRHTLI</sequence>
<gene>
    <name evidence="2" type="ORF">RAH46_20840</name>
</gene>
<evidence type="ECO:0000259" key="1">
    <source>
        <dbReference type="Pfam" id="PF13503"/>
    </source>
</evidence>
<evidence type="ECO:0000313" key="2">
    <source>
        <dbReference type="EMBL" id="WMW04754.1"/>
    </source>
</evidence>
<dbReference type="InterPro" id="IPR025391">
    <property type="entry name" value="DUF4123"/>
</dbReference>
<feature type="domain" description="DUF4123" evidence="1">
    <location>
        <begin position="23"/>
        <end position="129"/>
    </location>
</feature>
<proteinExistence type="predicted"/>
<evidence type="ECO:0000313" key="3">
    <source>
        <dbReference type="Proteomes" id="UP001183127"/>
    </source>
</evidence>